<dbReference type="InterPro" id="IPR036865">
    <property type="entry name" value="CRAL-TRIO_dom_sf"/>
</dbReference>
<feature type="region of interest" description="Disordered" evidence="1">
    <location>
        <begin position="195"/>
        <end position="219"/>
    </location>
</feature>
<feature type="domain" description="CRAL-TRIO" evidence="2">
    <location>
        <begin position="5"/>
        <end position="173"/>
    </location>
</feature>
<name>A0A7J6TVG1_PEROL</name>
<proteinExistence type="predicted"/>
<dbReference type="EMBL" id="JABANM010004443">
    <property type="protein sequence ID" value="KAF4749243.1"/>
    <property type="molecule type" value="Genomic_DNA"/>
</dbReference>
<organism evidence="3 4">
    <name type="scientific">Perkinsus olseni</name>
    <name type="common">Perkinsus atlanticus</name>
    <dbReference type="NCBI Taxonomy" id="32597"/>
    <lineage>
        <taxon>Eukaryota</taxon>
        <taxon>Sar</taxon>
        <taxon>Alveolata</taxon>
        <taxon>Perkinsozoa</taxon>
        <taxon>Perkinsea</taxon>
        <taxon>Perkinsida</taxon>
        <taxon>Perkinsidae</taxon>
        <taxon>Perkinsus</taxon>
    </lineage>
</organism>
<dbReference type="Pfam" id="PF00650">
    <property type="entry name" value="CRAL_TRIO"/>
    <property type="match status" value="1"/>
</dbReference>
<feature type="region of interest" description="Disordered" evidence="1">
    <location>
        <begin position="351"/>
        <end position="378"/>
    </location>
</feature>
<dbReference type="AlphaFoldDB" id="A0A7J6TVG1"/>
<dbReference type="InterPro" id="IPR051026">
    <property type="entry name" value="PI/PC_transfer"/>
</dbReference>
<evidence type="ECO:0000313" key="4">
    <source>
        <dbReference type="Proteomes" id="UP000574390"/>
    </source>
</evidence>
<dbReference type="CDD" id="cd00170">
    <property type="entry name" value="SEC14"/>
    <property type="match status" value="1"/>
</dbReference>
<gene>
    <name evidence="3" type="primary">SEC14_2</name>
    <name evidence="3" type="ORF">FOZ62_019097</name>
</gene>
<dbReference type="Proteomes" id="UP000574390">
    <property type="component" value="Unassembled WGS sequence"/>
</dbReference>
<dbReference type="InterPro" id="IPR001251">
    <property type="entry name" value="CRAL-TRIO_dom"/>
</dbReference>
<sequence length="563" mass="61527">FDFPEYEDAKRLYPHGYHGTDKQNRPVYIERTGMVDAGELLKITTFDRLLRYWVQEYEELIAYRLPACGVDKTCTIIDLKGLGLKQFTPQVKNMMQKLAKVANDNYPEVLGTMFVVNAPFIFTAIWKVVSPMVDPITRSKIVVLGSNYKPTLHNVVDPSQLPDFLGGTCTACDDVRGGCMYSNMGPWVAYKKEKEEERRLKSTGDGSPKYEGSAMPSTTRSHSGSFDDFISLVSSDEYRDYVSCCSFTPISRKASEDVVASGKIYMGYESPSMRRVNSVLVSFGNACMQSADEFKILCAGMNSTTLKPPPSAITESIQSSSVAVEIGTTSHFARASDEDMFSSVAGSALGNGLQTMPSTPDPADNSASPIPRSGGTSHRRKKASFTAKWLSCFACHSSAASADIVSPRNKAEGAVFFDEMPRSQVRSFHCSCPSCRGRSAPTVEDDSRTEFDSCGSPTSVDFYSVGSLTSTEGFRSCVSSIDEYEEAQSSVGEPAREELLTGEHEKTASGAALSEVSTTEGSFHDWSNSFTPFTRGWGFLACCFPSACIRTTENEASTELKVH</sequence>
<evidence type="ECO:0000256" key="1">
    <source>
        <dbReference type="SAM" id="MobiDB-lite"/>
    </source>
</evidence>
<dbReference type="PROSITE" id="PS50191">
    <property type="entry name" value="CRAL_TRIO"/>
    <property type="match status" value="1"/>
</dbReference>
<accession>A0A7J6TVG1</accession>
<dbReference type="PANTHER" id="PTHR45657:SF1">
    <property type="entry name" value="CRAL-TRIO DOMAIN-CONTAINING PROTEIN YKL091C-RELATED"/>
    <property type="match status" value="1"/>
</dbReference>
<evidence type="ECO:0000259" key="2">
    <source>
        <dbReference type="PROSITE" id="PS50191"/>
    </source>
</evidence>
<protein>
    <submittedName>
        <fullName evidence="3">Cytosolic factor, phosphatidylinositol/phosphatidylcholine transfer protein</fullName>
    </submittedName>
</protein>
<dbReference type="PANTHER" id="PTHR45657">
    <property type="entry name" value="CRAL-TRIO DOMAIN-CONTAINING PROTEIN YKL091C-RELATED"/>
    <property type="match status" value="1"/>
</dbReference>
<reference evidence="3 4" key="1">
    <citation type="submission" date="2020-04" db="EMBL/GenBank/DDBJ databases">
        <title>Perkinsus olseni comparative genomics.</title>
        <authorList>
            <person name="Bogema D.R."/>
        </authorList>
    </citation>
    <scope>NUCLEOTIDE SEQUENCE [LARGE SCALE GENOMIC DNA]</scope>
    <source>
        <strain evidence="3">ATCC PRA-205</strain>
    </source>
</reference>
<dbReference type="SMART" id="SM00516">
    <property type="entry name" value="SEC14"/>
    <property type="match status" value="1"/>
</dbReference>
<comment type="caution">
    <text evidence="3">The sequence shown here is derived from an EMBL/GenBank/DDBJ whole genome shotgun (WGS) entry which is preliminary data.</text>
</comment>
<feature type="non-terminal residue" evidence="3">
    <location>
        <position position="563"/>
    </location>
</feature>
<evidence type="ECO:0000313" key="3">
    <source>
        <dbReference type="EMBL" id="KAF4749243.1"/>
    </source>
</evidence>
<dbReference type="Gene3D" id="3.40.525.10">
    <property type="entry name" value="CRAL-TRIO lipid binding domain"/>
    <property type="match status" value="1"/>
</dbReference>
<dbReference type="SUPFAM" id="SSF52087">
    <property type="entry name" value="CRAL/TRIO domain"/>
    <property type="match status" value="1"/>
</dbReference>